<sequence length="146" mass="16059">MDVKRDREKGSSTPLASHFRLSLSQCPVTEQERSDLGYAMSMISRFMSNSGKEHRKVVKWVLRYLKSSGSVERTYQSSAPEGCTYQSSAPEGYTYQSSAPEGCTYQSSAPEGCTYQSSAPEGCTYQSSAPEGCTYQYSAPEGCTYP</sequence>
<comment type="caution">
    <text evidence="1">The sequence shown here is derived from an EMBL/GenBank/DDBJ whole genome shotgun (WGS) entry which is preliminary data.</text>
</comment>
<accession>A0A5A7T7L5</accession>
<dbReference type="EMBL" id="SSTE01018569">
    <property type="protein sequence ID" value="KAA0038858.1"/>
    <property type="molecule type" value="Genomic_DNA"/>
</dbReference>
<name>A0A5A7T7L5_CUCMM</name>
<evidence type="ECO:0000313" key="2">
    <source>
        <dbReference type="Proteomes" id="UP000321393"/>
    </source>
</evidence>
<gene>
    <name evidence="1" type="ORF">E6C27_scaffold1170G00070</name>
</gene>
<protein>
    <submittedName>
        <fullName evidence="1">NBS-LRR type resistance protein</fullName>
    </submittedName>
</protein>
<dbReference type="STRING" id="1194695.A0A5A7T7L5"/>
<evidence type="ECO:0000313" key="1">
    <source>
        <dbReference type="EMBL" id="KAA0038858.1"/>
    </source>
</evidence>
<organism evidence="1 2">
    <name type="scientific">Cucumis melo var. makuwa</name>
    <name type="common">Oriental melon</name>
    <dbReference type="NCBI Taxonomy" id="1194695"/>
    <lineage>
        <taxon>Eukaryota</taxon>
        <taxon>Viridiplantae</taxon>
        <taxon>Streptophyta</taxon>
        <taxon>Embryophyta</taxon>
        <taxon>Tracheophyta</taxon>
        <taxon>Spermatophyta</taxon>
        <taxon>Magnoliopsida</taxon>
        <taxon>eudicotyledons</taxon>
        <taxon>Gunneridae</taxon>
        <taxon>Pentapetalae</taxon>
        <taxon>rosids</taxon>
        <taxon>fabids</taxon>
        <taxon>Cucurbitales</taxon>
        <taxon>Cucurbitaceae</taxon>
        <taxon>Benincaseae</taxon>
        <taxon>Cucumis</taxon>
    </lineage>
</organism>
<proteinExistence type="predicted"/>
<dbReference type="AlphaFoldDB" id="A0A5A7T7L5"/>
<dbReference type="Proteomes" id="UP000321393">
    <property type="component" value="Unassembled WGS sequence"/>
</dbReference>
<reference evidence="1 2" key="1">
    <citation type="submission" date="2019-08" db="EMBL/GenBank/DDBJ databases">
        <title>Draft genome sequences of two oriental melons (Cucumis melo L. var makuwa).</title>
        <authorList>
            <person name="Kwon S.-Y."/>
        </authorList>
    </citation>
    <scope>NUCLEOTIDE SEQUENCE [LARGE SCALE GENOMIC DNA]</scope>
    <source>
        <strain evidence="2">cv. SW 3</strain>
        <tissue evidence="1">Leaf</tissue>
    </source>
</reference>